<protein>
    <submittedName>
        <fullName evidence="1">Uncharacterized protein</fullName>
    </submittedName>
</protein>
<accession>A0A218MLK6</accession>
<organism evidence="1">
    <name type="scientific">uncultured virus</name>
    <dbReference type="NCBI Taxonomy" id="340016"/>
    <lineage>
        <taxon>Viruses</taxon>
        <taxon>environmental samples</taxon>
    </lineage>
</organism>
<reference evidence="1" key="1">
    <citation type="submission" date="2016-10" db="EMBL/GenBank/DDBJ databases">
        <authorList>
            <person name="Varghese N."/>
        </authorList>
    </citation>
    <scope>NUCLEOTIDE SEQUENCE</scope>
</reference>
<sequence length="162" mass="17557">MSKRVLLGKIDGSDYGLLVSRAGVDVTNANADQLIFDSRQKGYGQLIFEETITVNRDTLSGSGITSNSQTRTFSSISIPNPIVIVYGDVFVKVTMGDDTNENTNWQLDAEGNDPDKKLTLRVPYYYPSFVTSHPLAAIFAGTTGKVTPSSQSIKYAVIRGPA</sequence>
<dbReference type="EMBL" id="KY052815">
    <property type="protein sequence ID" value="ASF00141.1"/>
    <property type="molecule type" value="Genomic_DNA"/>
</dbReference>
<reference evidence="1" key="2">
    <citation type="journal article" date="2017" name="Nat. Commun.">
        <title>Single-virus genomics reveals hidden cosmopolitan and abundant viruses.</title>
        <authorList>
            <person name="Martinez-Hernandez F."/>
            <person name="Fornas O."/>
            <person name="Lluesma Gomez M."/>
            <person name="Bolduc B."/>
            <person name="de la Cruz Pena M.J."/>
            <person name="Martinez J.M."/>
            <person name="Anton J."/>
            <person name="Gasol J.M."/>
            <person name="Rosselli R."/>
            <person name="Rodriguez-Valera F."/>
            <person name="Sullivan M.B."/>
            <person name="Acinas S.G."/>
            <person name="Martinez-Garcia M."/>
        </authorList>
    </citation>
    <scope>NUCLEOTIDE SEQUENCE</scope>
</reference>
<evidence type="ECO:0000313" key="1">
    <source>
        <dbReference type="EMBL" id="ASF00141.1"/>
    </source>
</evidence>
<proteinExistence type="predicted"/>
<name>A0A218MLK6_9VIRU</name>